<evidence type="ECO:0000256" key="1">
    <source>
        <dbReference type="ARBA" id="ARBA00001946"/>
    </source>
</evidence>
<evidence type="ECO:0000313" key="15">
    <source>
        <dbReference type="Proteomes" id="UP001317963"/>
    </source>
</evidence>
<dbReference type="Gene3D" id="3.90.79.10">
    <property type="entry name" value="Nucleoside Triphosphate Pyrophosphohydrolase"/>
    <property type="match status" value="1"/>
</dbReference>
<dbReference type="SUPFAM" id="SSF55811">
    <property type="entry name" value="Nudix"/>
    <property type="match status" value="1"/>
</dbReference>
<keyword evidence="7" id="KW-0460">Magnesium</keyword>
<evidence type="ECO:0000256" key="7">
    <source>
        <dbReference type="ARBA" id="ARBA00022842"/>
    </source>
</evidence>
<comment type="cofactor">
    <cofactor evidence="1">
        <name>Mg(2+)</name>
        <dbReference type="ChEBI" id="CHEBI:18420"/>
    </cofactor>
</comment>
<name>A0ABY6Q5S6_9GAMM</name>
<evidence type="ECO:0000259" key="13">
    <source>
        <dbReference type="PROSITE" id="PS51462"/>
    </source>
</evidence>
<dbReference type="PANTHER" id="PTHR11839">
    <property type="entry name" value="UDP/ADP-SUGAR PYROPHOSPHATASE"/>
    <property type="match status" value="1"/>
</dbReference>
<proteinExistence type="inferred from homology"/>
<evidence type="ECO:0000256" key="5">
    <source>
        <dbReference type="ARBA" id="ARBA00022723"/>
    </source>
</evidence>
<dbReference type="Pfam" id="PF00293">
    <property type="entry name" value="NUDIX"/>
    <property type="match status" value="1"/>
</dbReference>
<dbReference type="InterPro" id="IPR020084">
    <property type="entry name" value="NUDIX_hydrolase_CS"/>
</dbReference>
<dbReference type="InterPro" id="IPR000086">
    <property type="entry name" value="NUDIX_hydrolase_dom"/>
</dbReference>
<evidence type="ECO:0000256" key="8">
    <source>
        <dbReference type="ARBA" id="ARBA00025164"/>
    </source>
</evidence>
<evidence type="ECO:0000256" key="3">
    <source>
        <dbReference type="ARBA" id="ARBA00012453"/>
    </source>
</evidence>
<dbReference type="NCBIfam" id="TIGR00052">
    <property type="entry name" value="nudix-type nucleoside diphosphatase, YffH/AdpP family"/>
    <property type="match status" value="1"/>
</dbReference>
<keyword evidence="5" id="KW-0479">Metal-binding</keyword>
<dbReference type="PROSITE" id="PS51462">
    <property type="entry name" value="NUDIX"/>
    <property type="match status" value="1"/>
</dbReference>
<dbReference type="Proteomes" id="UP001317963">
    <property type="component" value="Chromosome"/>
</dbReference>
<comment type="function">
    <text evidence="8">Acts on ADP-mannose and ADP-glucose as well as ADP-ribose. Prevents glycogen biosynthesis. The reaction catalyzed by this enzyme is a limiting step of the gluconeogenic process.</text>
</comment>
<dbReference type="RefSeq" id="WP_279243073.1">
    <property type="nucleotide sequence ID" value="NZ_CP036501.1"/>
</dbReference>
<feature type="domain" description="Nudix hydrolase" evidence="13">
    <location>
        <begin position="52"/>
        <end position="190"/>
    </location>
</feature>
<reference evidence="14 15" key="1">
    <citation type="submission" date="2019-02" db="EMBL/GenBank/DDBJ databases">
        <title>Halieaceae_genomes.</title>
        <authorList>
            <person name="Li S.-H."/>
        </authorList>
    </citation>
    <scope>NUCLEOTIDE SEQUENCE [LARGE SCALE GENOMIC DNA]</scope>
    <source>
        <strain evidence="14 15">JH123</strain>
    </source>
</reference>
<keyword evidence="15" id="KW-1185">Reference proteome</keyword>
<dbReference type="EMBL" id="CP036501">
    <property type="protein sequence ID" value="UZP74260.1"/>
    <property type="molecule type" value="Genomic_DNA"/>
</dbReference>
<gene>
    <name evidence="14" type="ORF">E0F26_05650</name>
</gene>
<comment type="catalytic activity">
    <reaction evidence="12">
        <text>ADP-D-ribose + H2O = D-ribose 5-phosphate + AMP + 2 H(+)</text>
        <dbReference type="Rhea" id="RHEA:10412"/>
        <dbReference type="ChEBI" id="CHEBI:15377"/>
        <dbReference type="ChEBI" id="CHEBI:15378"/>
        <dbReference type="ChEBI" id="CHEBI:57967"/>
        <dbReference type="ChEBI" id="CHEBI:78346"/>
        <dbReference type="ChEBI" id="CHEBI:456215"/>
        <dbReference type="EC" id="3.6.1.13"/>
    </reaction>
</comment>
<comment type="similarity">
    <text evidence="2">Belongs to the Nudix hydrolase family. NudF subfamily.</text>
</comment>
<dbReference type="PROSITE" id="PS00893">
    <property type="entry name" value="NUDIX_BOX"/>
    <property type="match status" value="1"/>
</dbReference>
<protein>
    <recommendedName>
        <fullName evidence="4">ADP-ribose pyrophosphatase</fullName>
        <ecNumber evidence="3">3.6.1.13</ecNumber>
    </recommendedName>
    <alternativeName>
        <fullName evidence="9">ADP-ribose diphosphatase</fullName>
    </alternativeName>
    <alternativeName>
        <fullName evidence="11">ADP-ribose phosphohydrolase</fullName>
    </alternativeName>
    <alternativeName>
        <fullName evidence="10">Adenosine diphosphoribose pyrophosphatase</fullName>
    </alternativeName>
</protein>
<evidence type="ECO:0000256" key="4">
    <source>
        <dbReference type="ARBA" id="ARBA00013297"/>
    </source>
</evidence>
<dbReference type="InterPro" id="IPR004385">
    <property type="entry name" value="NDP_pyrophosphatase"/>
</dbReference>
<dbReference type="CDD" id="cd24155">
    <property type="entry name" value="NUDIX_ADPRase"/>
    <property type="match status" value="1"/>
</dbReference>
<evidence type="ECO:0000256" key="11">
    <source>
        <dbReference type="ARBA" id="ARBA00033056"/>
    </source>
</evidence>
<keyword evidence="6" id="KW-0378">Hydrolase</keyword>
<dbReference type="PANTHER" id="PTHR11839:SF5">
    <property type="entry name" value="ADP-RIBOSE PYROPHOSPHATASE"/>
    <property type="match status" value="1"/>
</dbReference>
<accession>A0ABY6Q5S6</accession>
<evidence type="ECO:0000256" key="2">
    <source>
        <dbReference type="ARBA" id="ARBA00007482"/>
    </source>
</evidence>
<evidence type="ECO:0000256" key="10">
    <source>
        <dbReference type="ARBA" id="ARBA00030308"/>
    </source>
</evidence>
<evidence type="ECO:0000313" key="14">
    <source>
        <dbReference type="EMBL" id="UZP74260.1"/>
    </source>
</evidence>
<dbReference type="EC" id="3.6.1.13" evidence="3"/>
<organism evidence="14 15">
    <name type="scientific">Candidatus Paraluminiphilus aquimaris</name>
    <dbReference type="NCBI Taxonomy" id="2518994"/>
    <lineage>
        <taxon>Bacteria</taxon>
        <taxon>Pseudomonadati</taxon>
        <taxon>Pseudomonadota</taxon>
        <taxon>Gammaproteobacteria</taxon>
        <taxon>Cellvibrionales</taxon>
        <taxon>Halieaceae</taxon>
        <taxon>Candidatus Paraluminiphilus</taxon>
    </lineage>
</organism>
<sequence>MSELSLAYGADDAQVITQDTVFQGYFRMDALTLRHKRFDGSWTSGIRRELFQRGDAVAVLPWDVEADRVILIEQFRPGAIRGAESPWMLEAIAGVVEAGETDEAVAHREASEEAGCTMDALMPIVSYYPSPGACTEQIRLFIGRLTEAAIGEVRGVETEHEDILVHSVAREDAIALLDAGKINNGLTLIALHWLARHGDRLRSEWRPS</sequence>
<evidence type="ECO:0000256" key="12">
    <source>
        <dbReference type="ARBA" id="ARBA00049546"/>
    </source>
</evidence>
<evidence type="ECO:0000256" key="6">
    <source>
        <dbReference type="ARBA" id="ARBA00022801"/>
    </source>
</evidence>
<dbReference type="InterPro" id="IPR015797">
    <property type="entry name" value="NUDIX_hydrolase-like_dom_sf"/>
</dbReference>
<evidence type="ECO:0000256" key="9">
    <source>
        <dbReference type="ARBA" id="ARBA00030162"/>
    </source>
</evidence>